<sequence>MSILDIMHDDSWREKHFTPQEKADQLLPATDPIKFANKYCELKYPVFATSRNLYLERTLKIPEELQQYTSDQIKQRGWFFLKRNLTEVNASWVREFYCNYFKTSLDTVNLRGKQILVTEEAIEDILKLLPKSDQPDGYQKAEEDMHFMKFDWDAVKARIALDPTIP</sequence>
<dbReference type="AlphaFoldDB" id="A0A6B9VD79"/>
<dbReference type="EMBL" id="CP031001">
    <property type="protein sequence ID" value="QHN78232.1"/>
    <property type="molecule type" value="Genomic_DNA"/>
</dbReference>
<accession>A0A6B9VD79</accession>
<gene>
    <name evidence="1" type="ORF">DS421_19g659590</name>
</gene>
<evidence type="ECO:0000313" key="1">
    <source>
        <dbReference type="EMBL" id="QHN78232.1"/>
    </source>
</evidence>
<evidence type="ECO:0000313" key="2">
    <source>
        <dbReference type="Proteomes" id="UP000464620"/>
    </source>
</evidence>
<dbReference type="Proteomes" id="UP000464620">
    <property type="component" value="Chromosome B09"/>
</dbReference>
<organism evidence="1 2">
    <name type="scientific">Arachis hypogaea</name>
    <name type="common">Peanut</name>
    <dbReference type="NCBI Taxonomy" id="3818"/>
    <lineage>
        <taxon>Eukaryota</taxon>
        <taxon>Viridiplantae</taxon>
        <taxon>Streptophyta</taxon>
        <taxon>Embryophyta</taxon>
        <taxon>Tracheophyta</taxon>
        <taxon>Spermatophyta</taxon>
        <taxon>Magnoliopsida</taxon>
        <taxon>eudicotyledons</taxon>
        <taxon>Gunneridae</taxon>
        <taxon>Pentapetalae</taxon>
        <taxon>rosids</taxon>
        <taxon>fabids</taxon>
        <taxon>Fabales</taxon>
        <taxon>Fabaceae</taxon>
        <taxon>Papilionoideae</taxon>
        <taxon>50 kb inversion clade</taxon>
        <taxon>dalbergioids sensu lato</taxon>
        <taxon>Dalbergieae</taxon>
        <taxon>Pterocarpus clade</taxon>
        <taxon>Arachis</taxon>
    </lineage>
</organism>
<reference evidence="1 2" key="1">
    <citation type="submission" date="2020-01" db="EMBL/GenBank/DDBJ databases">
        <title>Genome sequence of Arachis hypogaea, cultivar Shitouqi.</title>
        <authorList>
            <person name="Zhuang W."/>
            <person name="Chen H."/>
            <person name="Varshney R."/>
            <person name="Wang D."/>
            <person name="Ming R."/>
        </authorList>
    </citation>
    <scope>NUCLEOTIDE SEQUENCE [LARGE SCALE GENOMIC DNA]</scope>
    <source>
        <tissue evidence="1">Young leaf</tissue>
    </source>
</reference>
<proteinExistence type="predicted"/>
<protein>
    <submittedName>
        <fullName evidence="1">Uncharacterized protein</fullName>
    </submittedName>
</protein>
<name>A0A6B9VD79_ARAHY</name>